<name>A0A0F9GKW1_9ZZZZ</name>
<organism evidence="1">
    <name type="scientific">marine sediment metagenome</name>
    <dbReference type="NCBI Taxonomy" id="412755"/>
    <lineage>
        <taxon>unclassified sequences</taxon>
        <taxon>metagenomes</taxon>
        <taxon>ecological metagenomes</taxon>
    </lineage>
</organism>
<reference evidence="1" key="1">
    <citation type="journal article" date="2015" name="Nature">
        <title>Complex archaea that bridge the gap between prokaryotes and eukaryotes.</title>
        <authorList>
            <person name="Spang A."/>
            <person name="Saw J.H."/>
            <person name="Jorgensen S.L."/>
            <person name="Zaremba-Niedzwiedzka K."/>
            <person name="Martijn J."/>
            <person name="Lind A.E."/>
            <person name="van Eijk R."/>
            <person name="Schleper C."/>
            <person name="Guy L."/>
            <person name="Ettema T.J."/>
        </authorList>
    </citation>
    <scope>NUCLEOTIDE SEQUENCE</scope>
</reference>
<dbReference type="AlphaFoldDB" id="A0A0F9GKW1"/>
<dbReference type="EMBL" id="LAZR01017684">
    <property type="protein sequence ID" value="KKL99413.1"/>
    <property type="molecule type" value="Genomic_DNA"/>
</dbReference>
<sequence length="182" mass="20757">MGQKHLLKGGSVMTLSMIEAKRLAMRSLAHQPPGITGNADRILDTIARELYEKERVRSIAKGVDTPTLDELVRLPPKSRRVGWKTQAMRDANGRFVWFPARRKRVVYSHDLTRLHKLAELFGGRIMYAELGQVWPTPDSCPDDPRHTQLGYSSEGKHYNRLSKDEFGYRGVDTLLTELIDEV</sequence>
<gene>
    <name evidence="1" type="ORF">LCGC14_1814690</name>
</gene>
<proteinExistence type="predicted"/>
<protein>
    <submittedName>
        <fullName evidence="1">Uncharacterized protein</fullName>
    </submittedName>
</protein>
<comment type="caution">
    <text evidence="1">The sequence shown here is derived from an EMBL/GenBank/DDBJ whole genome shotgun (WGS) entry which is preliminary data.</text>
</comment>
<evidence type="ECO:0000313" key="1">
    <source>
        <dbReference type="EMBL" id="KKL99413.1"/>
    </source>
</evidence>
<accession>A0A0F9GKW1</accession>